<accession>A0ABW6QYB1</accession>
<gene>
    <name evidence="2" type="ORF">ACFYV7_24610</name>
</gene>
<sequence>MITMLTLGSAVVVANPASAAPASTEQIVTVDAWWDCPEGRFCAWYDTNGYGEPRYRGTERAPDLREFKLNDHVHSVWNRTGEVWCAFPDINSTDINGSAAPNPWPIGNWQGNTSQYRMQDVISSLRRGAC</sequence>
<evidence type="ECO:0000313" key="2">
    <source>
        <dbReference type="EMBL" id="MFF3226003.1"/>
    </source>
</evidence>
<feature type="chain" id="PRO_5046291393" evidence="1">
    <location>
        <begin position="20"/>
        <end position="130"/>
    </location>
</feature>
<comment type="caution">
    <text evidence="2">The sequence shown here is derived from an EMBL/GenBank/DDBJ whole genome shotgun (WGS) entry which is preliminary data.</text>
</comment>
<dbReference type="RefSeq" id="WP_387720890.1">
    <property type="nucleotide sequence ID" value="NZ_JBIAPI010000006.1"/>
</dbReference>
<reference evidence="2 3" key="1">
    <citation type="submission" date="2024-10" db="EMBL/GenBank/DDBJ databases">
        <title>The Natural Products Discovery Center: Release of the First 8490 Sequenced Strains for Exploring Actinobacteria Biosynthetic Diversity.</title>
        <authorList>
            <person name="Kalkreuter E."/>
            <person name="Kautsar S.A."/>
            <person name="Yang D."/>
            <person name="Bader C.D."/>
            <person name="Teijaro C.N."/>
            <person name="Fluegel L."/>
            <person name="Davis C.M."/>
            <person name="Simpson J.R."/>
            <person name="Lauterbach L."/>
            <person name="Steele A.D."/>
            <person name="Gui C."/>
            <person name="Meng S."/>
            <person name="Li G."/>
            <person name="Viehrig K."/>
            <person name="Ye F."/>
            <person name="Su P."/>
            <person name="Kiefer A.F."/>
            <person name="Nichols A."/>
            <person name="Cepeda A.J."/>
            <person name="Yan W."/>
            <person name="Fan B."/>
            <person name="Jiang Y."/>
            <person name="Adhikari A."/>
            <person name="Zheng C.-J."/>
            <person name="Schuster L."/>
            <person name="Cowan T.M."/>
            <person name="Smanski M.J."/>
            <person name="Chevrette M.G."/>
            <person name="De Carvalho L.P.S."/>
            <person name="Shen B."/>
        </authorList>
    </citation>
    <scope>NUCLEOTIDE SEQUENCE [LARGE SCALE GENOMIC DNA]</scope>
    <source>
        <strain evidence="2 3">NPDC003040</strain>
    </source>
</reference>
<dbReference type="Pfam" id="PF03995">
    <property type="entry name" value="Inhibitor_I36"/>
    <property type="match status" value="1"/>
</dbReference>
<dbReference type="Proteomes" id="UP001601948">
    <property type="component" value="Unassembled WGS sequence"/>
</dbReference>
<keyword evidence="3" id="KW-1185">Reference proteome</keyword>
<keyword evidence="1" id="KW-0732">Signal</keyword>
<feature type="signal peptide" evidence="1">
    <location>
        <begin position="1"/>
        <end position="19"/>
    </location>
</feature>
<evidence type="ECO:0000256" key="1">
    <source>
        <dbReference type="SAM" id="SignalP"/>
    </source>
</evidence>
<organism evidence="2 3">
    <name type="scientific">Nocardia suismassiliense</name>
    <dbReference type="NCBI Taxonomy" id="2077092"/>
    <lineage>
        <taxon>Bacteria</taxon>
        <taxon>Bacillati</taxon>
        <taxon>Actinomycetota</taxon>
        <taxon>Actinomycetes</taxon>
        <taxon>Mycobacteriales</taxon>
        <taxon>Nocardiaceae</taxon>
        <taxon>Nocardia</taxon>
    </lineage>
</organism>
<name>A0ABW6QYB1_9NOCA</name>
<evidence type="ECO:0000313" key="3">
    <source>
        <dbReference type="Proteomes" id="UP001601948"/>
    </source>
</evidence>
<proteinExistence type="predicted"/>
<protein>
    <submittedName>
        <fullName evidence="2">Peptidase inhibitor family I36 protein</fullName>
    </submittedName>
</protein>
<dbReference type="EMBL" id="JBIAPI010000006">
    <property type="protein sequence ID" value="MFF3226003.1"/>
    <property type="molecule type" value="Genomic_DNA"/>
</dbReference>